<keyword evidence="1" id="KW-0560">Oxidoreductase</keyword>
<comment type="caution">
    <text evidence="3">The sequence shown here is derived from an EMBL/GenBank/DDBJ whole genome shotgun (WGS) entry which is preliminary data.</text>
</comment>
<feature type="region of interest" description="Disordered" evidence="2">
    <location>
        <begin position="1"/>
        <end position="22"/>
    </location>
</feature>
<proteinExistence type="predicted"/>
<organism evidence="3 4">
    <name type="scientific">Labrys okinawensis</name>
    <dbReference type="NCBI Taxonomy" id="346911"/>
    <lineage>
        <taxon>Bacteria</taxon>
        <taxon>Pseudomonadati</taxon>
        <taxon>Pseudomonadota</taxon>
        <taxon>Alphaproteobacteria</taxon>
        <taxon>Hyphomicrobiales</taxon>
        <taxon>Xanthobacteraceae</taxon>
        <taxon>Labrys</taxon>
    </lineage>
</organism>
<dbReference type="InterPro" id="IPR025337">
    <property type="entry name" value="Questin_oxidase-like"/>
</dbReference>
<dbReference type="AlphaFoldDB" id="A0A2S9QBR0"/>
<sequence>MPRRAGPDGEGSMSAPQEADRKDDALARAIGWSQQWSAEFPYRLANHLPMILVAMQRMGADDRRLEEFCEIYRVQNGLVPVPAPKETISRENWRDALGDREREGDYRKFFQGEVRRLGATPAARLYLPVLFDGFAASAMHAFMRMAYATLTDNDEETAIALAYWAATYLDLGTGRGEAGTTDDPVEVLAYMYRPSSFRHIVTECDLLWHNMRAVAAKPEFAPVHDMLAIGPDTMDRFARLSLALFAATGDFSLLHALTGTHWLRMMAPRSPDPTVPMRRFWQAIASLIPKIGFPDFPAAEHVEEWRRQKVPDWPEIFAEAIRHDDEHDLSLSFSASEEFKLYRDPLYNYVAAKRLGLM</sequence>
<evidence type="ECO:0000256" key="2">
    <source>
        <dbReference type="SAM" id="MobiDB-lite"/>
    </source>
</evidence>
<dbReference type="Proteomes" id="UP000237682">
    <property type="component" value="Unassembled WGS sequence"/>
</dbReference>
<name>A0A2S9QBR0_9HYPH</name>
<dbReference type="Pfam" id="PF14027">
    <property type="entry name" value="Questin_oxidase"/>
    <property type="match status" value="1"/>
</dbReference>
<dbReference type="OrthoDB" id="6457937at2"/>
<dbReference type="EMBL" id="PUEJ01000005">
    <property type="protein sequence ID" value="PRH86782.1"/>
    <property type="molecule type" value="Genomic_DNA"/>
</dbReference>
<accession>A0A2S9QBR0</accession>
<evidence type="ECO:0000313" key="3">
    <source>
        <dbReference type="EMBL" id="PRH86782.1"/>
    </source>
</evidence>
<gene>
    <name evidence="3" type="ORF">C5L14_15890</name>
</gene>
<dbReference type="PANTHER" id="PTHR35870">
    <property type="entry name" value="PROTEIN, PUTATIVE (AFU_ORTHOLOGUE AFUA_5G03330)-RELATED"/>
    <property type="match status" value="1"/>
</dbReference>
<dbReference type="PANTHER" id="PTHR35870:SF1">
    <property type="entry name" value="PROTEIN, PUTATIVE (AFU_ORTHOLOGUE AFUA_5G03330)-RELATED"/>
    <property type="match status" value="1"/>
</dbReference>
<dbReference type="GO" id="GO:0016491">
    <property type="term" value="F:oxidoreductase activity"/>
    <property type="evidence" value="ECO:0007669"/>
    <property type="project" value="UniProtKB-KW"/>
</dbReference>
<keyword evidence="4" id="KW-1185">Reference proteome</keyword>
<evidence type="ECO:0008006" key="5">
    <source>
        <dbReference type="Google" id="ProtNLM"/>
    </source>
</evidence>
<evidence type="ECO:0000313" key="4">
    <source>
        <dbReference type="Proteomes" id="UP000237682"/>
    </source>
</evidence>
<reference evidence="3 4" key="1">
    <citation type="submission" date="2018-02" db="EMBL/GenBank/DDBJ databases">
        <title>Whole genome sequencing of endophytic bacterium.</title>
        <authorList>
            <person name="Eedara R."/>
            <person name="Podile A.R."/>
        </authorList>
    </citation>
    <scope>NUCLEOTIDE SEQUENCE [LARGE SCALE GENOMIC DNA]</scope>
    <source>
        <strain evidence="3 4">RP1T</strain>
    </source>
</reference>
<protein>
    <recommendedName>
        <fullName evidence="5">DUF4243 domain-containing protein</fullName>
    </recommendedName>
</protein>
<evidence type="ECO:0000256" key="1">
    <source>
        <dbReference type="ARBA" id="ARBA00023002"/>
    </source>
</evidence>